<gene>
    <name evidence="4" type="ORF">ERS852429_02836</name>
</gene>
<dbReference type="Proteomes" id="UP000095591">
    <property type="component" value="Unassembled WGS sequence"/>
</dbReference>
<dbReference type="PANTHER" id="PTHR34985:SF1">
    <property type="entry name" value="SLR0554 PROTEIN"/>
    <property type="match status" value="1"/>
</dbReference>
<feature type="region of interest" description="Disordered" evidence="1">
    <location>
        <begin position="289"/>
        <end position="326"/>
    </location>
</feature>
<reference evidence="4 5" key="1">
    <citation type="submission" date="2015-09" db="EMBL/GenBank/DDBJ databases">
        <authorList>
            <consortium name="Pathogen Informatics"/>
        </authorList>
    </citation>
    <scope>NUCLEOTIDE SEQUENCE [LARGE SCALE GENOMIC DNA]</scope>
    <source>
        <strain evidence="4 5">2789STDY5608872</strain>
    </source>
</reference>
<feature type="region of interest" description="Disordered" evidence="1">
    <location>
        <begin position="183"/>
        <end position="213"/>
    </location>
</feature>
<feature type="domain" description="Virulence-associated protein E-like" evidence="2">
    <location>
        <begin position="417"/>
        <end position="630"/>
    </location>
</feature>
<dbReference type="Pfam" id="PF08800">
    <property type="entry name" value="BT4734-like_N"/>
    <property type="match status" value="1"/>
</dbReference>
<evidence type="ECO:0000256" key="1">
    <source>
        <dbReference type="SAM" id="MobiDB-lite"/>
    </source>
</evidence>
<evidence type="ECO:0000259" key="2">
    <source>
        <dbReference type="Pfam" id="PF05272"/>
    </source>
</evidence>
<dbReference type="InterPro" id="IPR007936">
    <property type="entry name" value="VapE-like_dom"/>
</dbReference>
<protein>
    <submittedName>
        <fullName evidence="4">Predicted P-loop ATPase and inactivated derivatives</fullName>
    </submittedName>
</protein>
<feature type="domain" description="BT4734-like N-terminal" evidence="3">
    <location>
        <begin position="59"/>
        <end position="172"/>
    </location>
</feature>
<dbReference type="AlphaFoldDB" id="A0A173VAB2"/>
<accession>A0A173VAB2</accession>
<name>A0A173VAB2_PARDI</name>
<sequence length="728" mass="83315">MEQLQLPVYASCVSKEEPRMETILEIYNRIVGEELRPTTEEYRRAMRKGDPEVTARMKRTAFPALMPACVCAGFRRKECVTRYTGLCQVDFDKVPAERTHEVALRLKALPETLLLYRSMGNGLHLLYRYEGDYRQAFRQGNQYFAEQASLPYDPSCEPIVHLSSLCHDPEAYLNLSATAFVPDGHGERPEPVRTTSGISPETAGNSGGTTPLTSDEICRHARELVERRMPFMQGQRHNHLVRLCYLLNDYGVSESDTEMWIAMNYADYRDENPALLVRSVYQRATASFGCRERPSHRPSARKAKDTKTSGGRKARVADEGETDDGRRKMTRTEIVEQFLRGKPLRYDIISQKTQRNTESSPNANWKDMTDRDTNSLYCECCRTTSQNINQPTFRAVLSSDIIHEVHPLREFIEELPPWDGHTDYISQASGMVHVKDPAKQSLWTSCFKKWFVAMVASWMADEVTNHEILVLIGRQGIYKTTWIDRLMPPQLVRYRSKQSATGRLDKDEMLRFCEFGLINMDEIDSMPDREVNTLKSLITSDDIIVRAVYATNKERRIRLASYAASGNKEQFLTDTSGNRRWLPFEIESIDSPFEHPLPYAGIYAQAYQLSKDGFRHWFDLDEIKGLEEHVEGFMEETNEGQLIPVYFAVPTPGQEEAGNAIFLTLAEIGAKLTVWGAIRRPLSLRQLGKVMTKQGFRCVRRGNGKQTGYLVIEKTSTFIEAERKLKAH</sequence>
<dbReference type="Pfam" id="PF05272">
    <property type="entry name" value="VapE-like_dom"/>
    <property type="match status" value="1"/>
</dbReference>
<organism evidence="4 5">
    <name type="scientific">Parabacteroides distasonis</name>
    <dbReference type="NCBI Taxonomy" id="823"/>
    <lineage>
        <taxon>Bacteria</taxon>
        <taxon>Pseudomonadati</taxon>
        <taxon>Bacteroidota</taxon>
        <taxon>Bacteroidia</taxon>
        <taxon>Bacteroidales</taxon>
        <taxon>Tannerellaceae</taxon>
        <taxon>Parabacteroides</taxon>
    </lineage>
</organism>
<dbReference type="RefSeq" id="WP_057319647.1">
    <property type="nucleotide sequence ID" value="NZ_CYXP01000006.1"/>
</dbReference>
<feature type="compositionally biased region" description="Basic and acidic residues" evidence="1">
    <location>
        <begin position="315"/>
        <end position="326"/>
    </location>
</feature>
<evidence type="ECO:0000259" key="3">
    <source>
        <dbReference type="Pfam" id="PF08800"/>
    </source>
</evidence>
<proteinExistence type="predicted"/>
<dbReference type="InterPro" id="IPR014907">
    <property type="entry name" value="BT4734-like_N"/>
</dbReference>
<dbReference type="EMBL" id="CYXP01000006">
    <property type="protein sequence ID" value="CUN24153.1"/>
    <property type="molecule type" value="Genomic_DNA"/>
</dbReference>
<dbReference type="PANTHER" id="PTHR34985">
    <property type="entry name" value="SLR0554 PROTEIN"/>
    <property type="match status" value="1"/>
</dbReference>
<evidence type="ECO:0000313" key="4">
    <source>
        <dbReference type="EMBL" id="CUN24153.1"/>
    </source>
</evidence>
<evidence type="ECO:0000313" key="5">
    <source>
        <dbReference type="Proteomes" id="UP000095591"/>
    </source>
</evidence>
<feature type="compositionally biased region" description="Polar residues" evidence="1">
    <location>
        <begin position="193"/>
        <end position="213"/>
    </location>
</feature>